<dbReference type="Pfam" id="PF13424">
    <property type="entry name" value="TPR_12"/>
    <property type="match status" value="1"/>
</dbReference>
<dbReference type="PANTHER" id="PTHR45954">
    <property type="entry name" value="LD33695P"/>
    <property type="match status" value="1"/>
</dbReference>
<proteinExistence type="predicted"/>
<dbReference type="InterPro" id="IPR019734">
    <property type="entry name" value="TPR_rpt"/>
</dbReference>
<keyword evidence="4" id="KW-0802">TPR repeat</keyword>
<dbReference type="PROSITE" id="PS50005">
    <property type="entry name" value="TPR"/>
    <property type="match status" value="1"/>
</dbReference>
<evidence type="ECO:0000313" key="6">
    <source>
        <dbReference type="Proteomes" id="UP000621799"/>
    </source>
</evidence>
<comment type="subcellular location">
    <subcellularLocation>
        <location evidence="1">Cytoplasm</location>
    </subcellularLocation>
</comment>
<dbReference type="InterPro" id="IPR052386">
    <property type="entry name" value="GPSM"/>
</dbReference>
<comment type="caution">
    <text evidence="5">The sequence shown here is derived from an EMBL/GenBank/DDBJ whole genome shotgun (WGS) entry which is preliminary data.</text>
</comment>
<dbReference type="SMART" id="SM00028">
    <property type="entry name" value="TPR"/>
    <property type="match status" value="3"/>
</dbReference>
<dbReference type="EMBL" id="JADEXN010000099">
    <property type="protein sequence ID" value="MBE9040591.1"/>
    <property type="molecule type" value="Genomic_DNA"/>
</dbReference>
<organism evidence="5 6">
    <name type="scientific">Zarconia navalis LEGE 11467</name>
    <dbReference type="NCBI Taxonomy" id="1828826"/>
    <lineage>
        <taxon>Bacteria</taxon>
        <taxon>Bacillati</taxon>
        <taxon>Cyanobacteriota</taxon>
        <taxon>Cyanophyceae</taxon>
        <taxon>Oscillatoriophycideae</taxon>
        <taxon>Oscillatoriales</taxon>
        <taxon>Oscillatoriales incertae sedis</taxon>
        <taxon>Zarconia</taxon>
        <taxon>Zarconia navalis</taxon>
    </lineage>
</organism>
<evidence type="ECO:0000256" key="1">
    <source>
        <dbReference type="ARBA" id="ARBA00004496"/>
    </source>
</evidence>
<feature type="repeat" description="TPR" evidence="4">
    <location>
        <begin position="352"/>
        <end position="385"/>
    </location>
</feature>
<sequence>MTNSTPDSPRDRYFDVIDRLVETTLQGKIRSKEQVYQRLVREIRSGTGEIFERCLADRIASTEAQLDTKIKASRILKALQTIETQWQRWQQENQDNAAISTATVQILNAEPDDRLTAILQVLDPNQARALNSEQIRQLARSLQAQAQTRNDRQLGQLARGLTQGLDAFAGIEGDLISWIYKGAGASLGFGGAAAAREPWATWAKKVSSYFPQQLFASLARDRGLEDGAIYGDVSVEAWLELVLLLKGLQRGLVAWFDKQPYDVKMGKQLSLSTYLIFAGIWGRLSEAFEAAGSPLGGGCFQMMLQILRTFAQRDDFPLYGGVFASFSGDRLENTWEYLALPLRQVEGTQEKARVLTLLGYSQKALGNYDRAAAFHREALEISRTADDRPCEIASLNHLSRIYAAQKEYREAIGYAQRALILARQVGDRAGEANALANFGYSEVFSAHQLEQMEPQVYERAIEYLQQGLELSQRLQDSQSKALCSNSLGIACVILSRFSTAIEHLLQGLEAARHSGDLYLRGLNFAYLAEAYYGLQNIEKAIAFGCLGMYLLEQIDSVEWRQSAGLLSIVRGQIGDDKFQDFLGRARAKIIPEIGVDGFDYLDELLTKYQNETN</sequence>
<dbReference type="Proteomes" id="UP000621799">
    <property type="component" value="Unassembled WGS sequence"/>
</dbReference>
<dbReference type="RefSeq" id="WP_264320838.1">
    <property type="nucleotide sequence ID" value="NZ_JADEXN010000099.1"/>
</dbReference>
<evidence type="ECO:0000256" key="4">
    <source>
        <dbReference type="PROSITE-ProRule" id="PRU00339"/>
    </source>
</evidence>
<evidence type="ECO:0000256" key="3">
    <source>
        <dbReference type="ARBA" id="ARBA00022737"/>
    </source>
</evidence>
<dbReference type="Gene3D" id="1.25.40.10">
    <property type="entry name" value="Tetratricopeptide repeat domain"/>
    <property type="match status" value="2"/>
</dbReference>
<keyword evidence="6" id="KW-1185">Reference proteome</keyword>
<accession>A0A928VYG5</accession>
<keyword evidence="3" id="KW-0677">Repeat</keyword>
<dbReference type="GO" id="GO:0005092">
    <property type="term" value="F:GDP-dissociation inhibitor activity"/>
    <property type="evidence" value="ECO:0007669"/>
    <property type="project" value="TreeGrafter"/>
</dbReference>
<dbReference type="InterPro" id="IPR011990">
    <property type="entry name" value="TPR-like_helical_dom_sf"/>
</dbReference>
<dbReference type="SUPFAM" id="SSF48452">
    <property type="entry name" value="TPR-like"/>
    <property type="match status" value="1"/>
</dbReference>
<dbReference type="PANTHER" id="PTHR45954:SF1">
    <property type="entry name" value="LD33695P"/>
    <property type="match status" value="1"/>
</dbReference>
<dbReference type="GO" id="GO:0001965">
    <property type="term" value="F:G-protein alpha-subunit binding"/>
    <property type="evidence" value="ECO:0007669"/>
    <property type="project" value="TreeGrafter"/>
</dbReference>
<evidence type="ECO:0000313" key="5">
    <source>
        <dbReference type="EMBL" id="MBE9040591.1"/>
    </source>
</evidence>
<reference evidence="5" key="1">
    <citation type="submission" date="2020-10" db="EMBL/GenBank/DDBJ databases">
        <authorList>
            <person name="Castelo-Branco R."/>
            <person name="Eusebio N."/>
            <person name="Adriana R."/>
            <person name="Vieira A."/>
            <person name="Brugerolle De Fraissinette N."/>
            <person name="Rezende De Castro R."/>
            <person name="Schneider M.P."/>
            <person name="Vasconcelos V."/>
            <person name="Leao P.N."/>
        </authorList>
    </citation>
    <scope>NUCLEOTIDE SEQUENCE</scope>
    <source>
        <strain evidence="5">LEGE 11467</strain>
    </source>
</reference>
<name>A0A928VYG5_9CYAN</name>
<protein>
    <submittedName>
        <fullName evidence="5">Tetratricopeptide repeat protein</fullName>
    </submittedName>
</protein>
<keyword evidence="2" id="KW-0963">Cytoplasm</keyword>
<gene>
    <name evidence="5" type="ORF">IQ235_07310</name>
</gene>
<evidence type="ECO:0000256" key="2">
    <source>
        <dbReference type="ARBA" id="ARBA00022490"/>
    </source>
</evidence>
<dbReference type="GO" id="GO:0005938">
    <property type="term" value="C:cell cortex"/>
    <property type="evidence" value="ECO:0007669"/>
    <property type="project" value="TreeGrafter"/>
</dbReference>
<dbReference type="AlphaFoldDB" id="A0A928VYG5"/>